<dbReference type="AlphaFoldDB" id="A0A2A3TYZ1"/>
<proteinExistence type="predicted"/>
<evidence type="ECO:0008006" key="3">
    <source>
        <dbReference type="Google" id="ProtNLM"/>
    </source>
</evidence>
<gene>
    <name evidence="1" type="ORF">CNR29_07380</name>
</gene>
<name>A0A2A3TYZ1_LEVBR</name>
<dbReference type="EMBL" id="NVYO01000001">
    <property type="protein sequence ID" value="PBQ23846.1"/>
    <property type="molecule type" value="Genomic_DNA"/>
</dbReference>
<organism evidence="1 2">
    <name type="scientific">Levilactobacillus brevis</name>
    <name type="common">Lactobacillus brevis</name>
    <dbReference type="NCBI Taxonomy" id="1580"/>
    <lineage>
        <taxon>Bacteria</taxon>
        <taxon>Bacillati</taxon>
        <taxon>Bacillota</taxon>
        <taxon>Bacilli</taxon>
        <taxon>Lactobacillales</taxon>
        <taxon>Lactobacillaceae</taxon>
        <taxon>Levilactobacillus</taxon>
    </lineage>
</organism>
<evidence type="ECO:0000313" key="1">
    <source>
        <dbReference type="EMBL" id="PBQ23846.1"/>
    </source>
</evidence>
<sequence>MKKQVFGSNDILIDDYNATSIANMIDDPTAKTDLDGQKYILGGTLLAADKNFLTSNDGSVILNPTTDATKAQGILRQDYNIADGATAASVVIAGTINLARMDDEVRKNYTDEIITALKTALPKVMIVNRD</sequence>
<evidence type="ECO:0000313" key="2">
    <source>
        <dbReference type="Proteomes" id="UP000217918"/>
    </source>
</evidence>
<dbReference type="Proteomes" id="UP000217918">
    <property type="component" value="Unassembled WGS sequence"/>
</dbReference>
<dbReference type="RefSeq" id="WP_096110072.1">
    <property type="nucleotide sequence ID" value="NZ_NVYO01000001.1"/>
</dbReference>
<comment type="caution">
    <text evidence="1">The sequence shown here is derived from an EMBL/GenBank/DDBJ whole genome shotgun (WGS) entry which is preliminary data.</text>
</comment>
<reference evidence="1 2" key="1">
    <citation type="submission" date="2017-09" db="EMBL/GenBank/DDBJ databases">
        <title>Genome sequence of Lactobacillus brevis D7.</title>
        <authorList>
            <person name="Kwon M.-S."/>
            <person name="Lim S.K."/>
            <person name="Choi H.-J."/>
        </authorList>
    </citation>
    <scope>NUCLEOTIDE SEQUENCE [LARGE SCALE GENOMIC DNA]</scope>
    <source>
        <strain evidence="1 2">D7</strain>
    </source>
</reference>
<accession>A0A2A3TYZ1</accession>
<protein>
    <recommendedName>
        <fullName evidence="3">Head decoration protein</fullName>
    </recommendedName>
</protein>